<evidence type="ECO:0000256" key="4">
    <source>
        <dbReference type="ARBA" id="ARBA00022898"/>
    </source>
</evidence>
<dbReference type="PANTHER" id="PTHR11986:SF79">
    <property type="entry name" value="ACETYLORNITHINE AMINOTRANSFERASE, MITOCHONDRIAL"/>
    <property type="match status" value="1"/>
</dbReference>
<dbReference type="InterPro" id="IPR049704">
    <property type="entry name" value="Aminotrans_3_PPA_site"/>
</dbReference>
<dbReference type="RefSeq" id="WP_186987992.1">
    <property type="nucleotide sequence ID" value="NZ_CP052909.1"/>
</dbReference>
<evidence type="ECO:0000256" key="2">
    <source>
        <dbReference type="ARBA" id="ARBA00022576"/>
    </source>
</evidence>
<protein>
    <submittedName>
        <fullName evidence="6">Acetylornithine/N-succinyldiaminopimelate aminotransferase</fullName>
    </submittedName>
</protein>
<comment type="similarity">
    <text evidence="5">Belongs to the class-III pyridoxal-phosphate-dependent aminotransferase family.</text>
</comment>
<dbReference type="GO" id="GO:0030170">
    <property type="term" value="F:pyridoxal phosphate binding"/>
    <property type="evidence" value="ECO:0007669"/>
    <property type="project" value="InterPro"/>
</dbReference>
<dbReference type="InterPro" id="IPR015422">
    <property type="entry name" value="PyrdxlP-dep_Trfase_small"/>
</dbReference>
<evidence type="ECO:0000313" key="7">
    <source>
        <dbReference type="Proteomes" id="UP000515514"/>
    </source>
</evidence>
<evidence type="ECO:0000313" key="6">
    <source>
        <dbReference type="EMBL" id="QNJ98374.1"/>
    </source>
</evidence>
<dbReference type="GO" id="GO:0008483">
    <property type="term" value="F:transaminase activity"/>
    <property type="evidence" value="ECO:0007669"/>
    <property type="project" value="UniProtKB-KW"/>
</dbReference>
<keyword evidence="3 6" id="KW-0808">Transferase</keyword>
<dbReference type="SUPFAM" id="SSF53383">
    <property type="entry name" value="PLP-dependent transferases"/>
    <property type="match status" value="1"/>
</dbReference>
<evidence type="ECO:0000256" key="3">
    <source>
        <dbReference type="ARBA" id="ARBA00022679"/>
    </source>
</evidence>
<dbReference type="GO" id="GO:0042802">
    <property type="term" value="F:identical protein binding"/>
    <property type="evidence" value="ECO:0007669"/>
    <property type="project" value="TreeGrafter"/>
</dbReference>
<gene>
    <name evidence="6" type="ORF">ALE3EI_1826</name>
</gene>
<proteinExistence type="inferred from homology"/>
<dbReference type="EMBL" id="CP052909">
    <property type="protein sequence ID" value="QNJ98374.1"/>
    <property type="molecule type" value="Genomic_DNA"/>
</dbReference>
<evidence type="ECO:0000256" key="1">
    <source>
        <dbReference type="ARBA" id="ARBA00001933"/>
    </source>
</evidence>
<accession>A0A7G8PVK8</accession>
<keyword evidence="7" id="KW-1185">Reference proteome</keyword>
<dbReference type="InterPro" id="IPR015421">
    <property type="entry name" value="PyrdxlP-dep_Trfase_major"/>
</dbReference>
<evidence type="ECO:0000256" key="5">
    <source>
        <dbReference type="RuleBase" id="RU003560"/>
    </source>
</evidence>
<dbReference type="Gene3D" id="3.40.640.10">
    <property type="entry name" value="Type I PLP-dependent aspartate aminotransferase-like (Major domain)"/>
    <property type="match status" value="1"/>
</dbReference>
<reference evidence="6 7" key="1">
    <citation type="submission" date="2020-04" db="EMBL/GenBank/DDBJ databases">
        <title>Genome sequence of Altibacter aquimarinus strain ALE3EI.</title>
        <authorList>
            <person name="Oh H.-M."/>
            <person name="Jang D."/>
        </authorList>
    </citation>
    <scope>NUCLEOTIDE SEQUENCE [LARGE SCALE GENOMIC DNA]</scope>
    <source>
        <strain evidence="6 7">ALE3EI</strain>
    </source>
</reference>
<dbReference type="Pfam" id="PF00202">
    <property type="entry name" value="Aminotran_3"/>
    <property type="match status" value="1"/>
</dbReference>
<keyword evidence="2 6" id="KW-0032">Aminotransferase</keyword>
<dbReference type="Gene3D" id="3.90.1150.10">
    <property type="entry name" value="Aspartate Aminotransferase, domain 1"/>
    <property type="match status" value="1"/>
</dbReference>
<sequence length="398" mass="43667">MHQDFFKYQAQTTPHPLAMEVSHAKGSYIYDTSGNKHLDFVAGVSACTLGHCHPRVVKAVQEQMETYSHVMVYGEYIQEPAVALTKLLAEQLPAPLESTYLVNSGTEAIEGALKLARRVTGRSEILYAEYAYHGNTLGSLSIMGYEERKTPFGPLLPDCHAIVFNDEGDLEKITEKTAAVILETIQGGAGFILPEENYLNKVKERCKNTGTLLILDEVQPGFGRTGKLFGFQHFDIVPDILVMGKGMGGGLPIGAFTASKEHMMVLSDQPKLGHITTFGGNAVIASAALATLKELLETNLISETLQKEKLFRSLLVHPMIKEIRGKGLMLALMLESAEITSEVILECKKRGLVLFWLLFEPKAVRITPPLTITDDEIKEGCAILTEVLTSVSKKYPSA</sequence>
<dbReference type="InterPro" id="IPR015424">
    <property type="entry name" value="PyrdxlP-dep_Trfase"/>
</dbReference>
<organism evidence="6 7">
    <name type="scientific">Constantimarinum furrinae</name>
    <dbReference type="NCBI Taxonomy" id="2562285"/>
    <lineage>
        <taxon>Bacteria</taxon>
        <taxon>Pseudomonadati</taxon>
        <taxon>Bacteroidota</taxon>
        <taxon>Flavobacteriia</taxon>
        <taxon>Flavobacteriales</taxon>
        <taxon>Flavobacteriaceae</taxon>
        <taxon>Altibacter/Constantimarinum group</taxon>
        <taxon>Constantimarinum</taxon>
    </lineage>
</organism>
<name>A0A7G8PVK8_9FLAO</name>
<dbReference type="InterPro" id="IPR050103">
    <property type="entry name" value="Class-III_PLP-dep_AT"/>
</dbReference>
<dbReference type="FunFam" id="3.40.640.10:FF:000004">
    <property type="entry name" value="Acetylornithine aminotransferase"/>
    <property type="match status" value="1"/>
</dbReference>
<dbReference type="InterPro" id="IPR005814">
    <property type="entry name" value="Aminotrans_3"/>
</dbReference>
<keyword evidence="4 5" id="KW-0663">Pyridoxal phosphate</keyword>
<dbReference type="CDD" id="cd00610">
    <property type="entry name" value="OAT_like"/>
    <property type="match status" value="1"/>
</dbReference>
<dbReference type="KEGG" id="alti:ALE3EI_1826"/>
<dbReference type="PIRSF" id="PIRSF000521">
    <property type="entry name" value="Transaminase_4ab_Lys_Orn"/>
    <property type="match status" value="1"/>
</dbReference>
<comment type="cofactor">
    <cofactor evidence="1">
        <name>pyridoxal 5'-phosphate</name>
        <dbReference type="ChEBI" id="CHEBI:597326"/>
    </cofactor>
</comment>
<dbReference type="PANTHER" id="PTHR11986">
    <property type="entry name" value="AMINOTRANSFERASE CLASS III"/>
    <property type="match status" value="1"/>
</dbReference>
<dbReference type="PROSITE" id="PS00600">
    <property type="entry name" value="AA_TRANSFER_CLASS_3"/>
    <property type="match status" value="1"/>
</dbReference>
<dbReference type="Proteomes" id="UP000515514">
    <property type="component" value="Chromosome"/>
</dbReference>
<dbReference type="AlphaFoldDB" id="A0A7G8PVK8"/>